<keyword evidence="4" id="KW-0143">Chaperone</keyword>
<dbReference type="Pfam" id="PF05400">
    <property type="entry name" value="FliT"/>
    <property type="match status" value="1"/>
</dbReference>
<evidence type="ECO:0000256" key="7">
    <source>
        <dbReference type="ARBA" id="ARBA00093797"/>
    </source>
</evidence>
<evidence type="ECO:0000256" key="3">
    <source>
        <dbReference type="ARBA" id="ARBA00022795"/>
    </source>
</evidence>
<keyword evidence="2" id="KW-0963">Cytoplasm</keyword>
<keyword evidence="9" id="KW-1185">Reference proteome</keyword>
<proteinExistence type="inferred from homology"/>
<evidence type="ECO:0000313" key="9">
    <source>
        <dbReference type="Proteomes" id="UP000602284"/>
    </source>
</evidence>
<dbReference type="InterPro" id="IPR008622">
    <property type="entry name" value="FliT"/>
</dbReference>
<organism evidence="8 9">
    <name type="scientific">Tumebacillus amylolyticus</name>
    <dbReference type="NCBI Taxonomy" id="2801339"/>
    <lineage>
        <taxon>Bacteria</taxon>
        <taxon>Bacillati</taxon>
        <taxon>Bacillota</taxon>
        <taxon>Bacilli</taxon>
        <taxon>Bacillales</taxon>
        <taxon>Alicyclobacillaceae</taxon>
        <taxon>Tumebacillus</taxon>
    </lineage>
</organism>
<comment type="subcellular location">
    <subcellularLocation>
        <location evidence="1">Cytoplasm</location>
        <location evidence="1">Cytosol</location>
    </subcellularLocation>
</comment>
<evidence type="ECO:0000313" key="8">
    <source>
        <dbReference type="EMBL" id="MBL0385533.1"/>
    </source>
</evidence>
<reference evidence="8 9" key="1">
    <citation type="submission" date="2021-01" db="EMBL/GenBank/DDBJ databases">
        <title>Tumebacillus sp. strain ITR2 16S ribosomal RNA gene Genome sequencing and assembly.</title>
        <authorList>
            <person name="Kang M."/>
        </authorList>
    </citation>
    <scope>NUCLEOTIDE SEQUENCE [LARGE SCALE GENOMIC DNA]</scope>
    <source>
        <strain evidence="8 9">ITR2</strain>
    </source>
</reference>
<evidence type="ECO:0000256" key="2">
    <source>
        <dbReference type="ARBA" id="ARBA00022490"/>
    </source>
</evidence>
<accession>A0ABS1J5I1</accession>
<evidence type="ECO:0000256" key="1">
    <source>
        <dbReference type="ARBA" id="ARBA00004514"/>
    </source>
</evidence>
<dbReference type="Proteomes" id="UP000602284">
    <property type="component" value="Unassembled WGS sequence"/>
</dbReference>
<evidence type="ECO:0000256" key="6">
    <source>
        <dbReference type="ARBA" id="ARBA00093785"/>
    </source>
</evidence>
<evidence type="ECO:0000256" key="5">
    <source>
        <dbReference type="ARBA" id="ARBA00093765"/>
    </source>
</evidence>
<protein>
    <recommendedName>
        <fullName evidence="7">Flagellar protein FliT</fullName>
    </recommendedName>
</protein>
<keyword evidence="3" id="KW-1005">Bacterial flagellum biogenesis</keyword>
<dbReference type="RefSeq" id="WP_201630871.1">
    <property type="nucleotide sequence ID" value="NZ_JAEQNB010000001.1"/>
</dbReference>
<comment type="similarity">
    <text evidence="6">Belongs to the bacillales FliT family.</text>
</comment>
<dbReference type="EMBL" id="JAEQNB010000001">
    <property type="protein sequence ID" value="MBL0385533.1"/>
    <property type="molecule type" value="Genomic_DNA"/>
</dbReference>
<gene>
    <name evidence="8" type="ORF">JJB07_02625</name>
</gene>
<comment type="function">
    <text evidence="5">May act as an export chaperone for the filament capping protein FliD.</text>
</comment>
<evidence type="ECO:0000256" key="4">
    <source>
        <dbReference type="ARBA" id="ARBA00023186"/>
    </source>
</evidence>
<name>A0ABS1J5I1_9BACL</name>
<comment type="caution">
    <text evidence="8">The sequence shown here is derived from an EMBL/GenBank/DDBJ whole genome shotgun (WGS) entry which is preliminary data.</text>
</comment>
<sequence length="114" mass="12823">MREILIAYRDATQAVVDLLAPGSKTVDTARLEMLLDVRDSLIATQPTLPNVRQDAELAALADEILRLDQLARDLVSRAMQQTQATINQMNNTSRKASRYEQAYAPDAYFIDKKK</sequence>